<feature type="domain" description="RRM" evidence="6">
    <location>
        <begin position="72"/>
        <end position="150"/>
    </location>
</feature>
<keyword evidence="7" id="KW-1185">Reference proteome</keyword>
<dbReference type="GO" id="GO:0003723">
    <property type="term" value="F:RNA binding"/>
    <property type="evidence" value="ECO:0007669"/>
    <property type="project" value="UniProtKB-UniRule"/>
</dbReference>
<dbReference type="WBParaSite" id="PgR034_g106_t01">
    <property type="protein sequence ID" value="PgR034_g106_t01"/>
    <property type="gene ID" value="PgR034_g106"/>
</dbReference>
<dbReference type="SMART" id="SM00360">
    <property type="entry name" value="RRM"/>
    <property type="match status" value="3"/>
</dbReference>
<dbReference type="InterPro" id="IPR035979">
    <property type="entry name" value="RBD_domain_sf"/>
</dbReference>
<reference evidence="8" key="1">
    <citation type="submission" date="2022-11" db="UniProtKB">
        <authorList>
            <consortium name="WormBaseParasite"/>
        </authorList>
    </citation>
    <scope>IDENTIFICATION</scope>
</reference>
<sequence length="565" mass="62414">VRAMGGVVERAATNAELHCYHSHTCSHSSFMDTSAANQHLNIPILRSVHQDTGQRRYGPPLDWNGPPPPRGTEVFVGKLPRAISDMRLIQVLSAVGPLYELRQMLEPSGVNRGYCFAVYQSLEGAKRACIELNNVEIEPGRRIGVVRSVDNRRLFIGGIPREIKADQIIAEIRKHTEGAEELVVYPSILDKSRNRGFAFVEYRDHKSAAYARKKFLQEPLILWGKTVCIDWAEPEQQVDSDIMENVKILYVRNLMLNTDETTLRKYFEMGDVHCIERVKKIRDFAFVHFTTREKALNALNKLNHTKLDGSTIEVCLAKPPEQLPRLSRILSHDDSKAVSVSSSSSPSICTRAEEIGVPLVPQCYPCTNPLLYNGCGYAAINAATPLMSGTSPYWLSHLPLFAPLVQQIQNICVPGVSTPSQSTPTPTVAPNIPAAVTPHQLSTALTNVTCIGLIPNTPSDTSPLVKRPRERRGSAGFRSAGVQARIRHLVKRSNDSVEHFSKIEAVNNAGSIIPSPSPYTKIPAFLDNTIQVPFSVLSANTFGMTQQAAMLTPTQPFAFDDHINA</sequence>
<protein>
    <submittedName>
        <fullName evidence="8">RRM domain-containing protein</fullName>
    </submittedName>
</protein>
<dbReference type="PROSITE" id="PS50102">
    <property type="entry name" value="RRM"/>
    <property type="match status" value="3"/>
</dbReference>
<evidence type="ECO:0000256" key="4">
    <source>
        <dbReference type="ARBA" id="ARBA00022884"/>
    </source>
</evidence>
<keyword evidence="3" id="KW-0677">Repeat</keyword>
<evidence type="ECO:0000256" key="3">
    <source>
        <dbReference type="ARBA" id="ARBA00022737"/>
    </source>
</evidence>
<dbReference type="Pfam" id="PF00076">
    <property type="entry name" value="RRM_1"/>
    <property type="match status" value="3"/>
</dbReference>
<proteinExistence type="predicted"/>
<dbReference type="InterPro" id="IPR000504">
    <property type="entry name" value="RRM_dom"/>
</dbReference>
<evidence type="ECO:0000259" key="6">
    <source>
        <dbReference type="PROSITE" id="PS50102"/>
    </source>
</evidence>
<evidence type="ECO:0000256" key="5">
    <source>
        <dbReference type="PROSITE-ProRule" id="PRU00176"/>
    </source>
</evidence>
<keyword evidence="2" id="KW-0963">Cytoplasm</keyword>
<feature type="domain" description="RRM" evidence="6">
    <location>
        <begin position="247"/>
        <end position="319"/>
    </location>
</feature>
<dbReference type="InterPro" id="IPR006535">
    <property type="entry name" value="HnRNP_R/Q_splicing_fac"/>
</dbReference>
<dbReference type="NCBIfam" id="TIGR01648">
    <property type="entry name" value="hnRNP-R-Q"/>
    <property type="match status" value="1"/>
</dbReference>
<dbReference type="Gene3D" id="3.30.70.330">
    <property type="match status" value="3"/>
</dbReference>
<feature type="domain" description="RRM" evidence="6">
    <location>
        <begin position="152"/>
        <end position="234"/>
    </location>
</feature>
<name>A0A915BD31_PARUN</name>
<accession>A0A915BD31</accession>
<dbReference type="AlphaFoldDB" id="A0A915BD31"/>
<comment type="subcellular location">
    <subcellularLocation>
        <location evidence="1">Cytoplasm</location>
    </subcellularLocation>
</comment>
<dbReference type="InterPro" id="IPR012677">
    <property type="entry name" value="Nucleotide-bd_a/b_plait_sf"/>
</dbReference>
<dbReference type="GO" id="GO:0005737">
    <property type="term" value="C:cytoplasm"/>
    <property type="evidence" value="ECO:0007669"/>
    <property type="project" value="UniProtKB-SubCell"/>
</dbReference>
<evidence type="ECO:0000313" key="7">
    <source>
        <dbReference type="Proteomes" id="UP000887569"/>
    </source>
</evidence>
<evidence type="ECO:0000256" key="2">
    <source>
        <dbReference type="ARBA" id="ARBA00022490"/>
    </source>
</evidence>
<dbReference type="PANTHER" id="PTHR21245">
    <property type="entry name" value="HETEROGENEOUS NUCLEAR RIBONUCLEOPROTEIN"/>
    <property type="match status" value="1"/>
</dbReference>
<organism evidence="7 8">
    <name type="scientific">Parascaris univalens</name>
    <name type="common">Nematode worm</name>
    <dbReference type="NCBI Taxonomy" id="6257"/>
    <lineage>
        <taxon>Eukaryota</taxon>
        <taxon>Metazoa</taxon>
        <taxon>Ecdysozoa</taxon>
        <taxon>Nematoda</taxon>
        <taxon>Chromadorea</taxon>
        <taxon>Rhabditida</taxon>
        <taxon>Spirurina</taxon>
        <taxon>Ascaridomorpha</taxon>
        <taxon>Ascaridoidea</taxon>
        <taxon>Ascarididae</taxon>
        <taxon>Parascaris</taxon>
    </lineage>
</organism>
<keyword evidence="4 5" id="KW-0694">RNA-binding</keyword>
<dbReference type="Proteomes" id="UP000887569">
    <property type="component" value="Unplaced"/>
</dbReference>
<evidence type="ECO:0000313" key="8">
    <source>
        <dbReference type="WBParaSite" id="PgR034_g106_t01"/>
    </source>
</evidence>
<evidence type="ECO:0000256" key="1">
    <source>
        <dbReference type="ARBA" id="ARBA00004496"/>
    </source>
</evidence>
<dbReference type="SUPFAM" id="SSF54928">
    <property type="entry name" value="RNA-binding domain, RBD"/>
    <property type="match status" value="2"/>
</dbReference>
<dbReference type="FunFam" id="3.30.70.330:FF:000022">
    <property type="entry name" value="APOBEC1 complementation factor isoform X1"/>
    <property type="match status" value="1"/>
</dbReference>